<evidence type="ECO:0000256" key="2">
    <source>
        <dbReference type="ARBA" id="ARBA00022737"/>
    </source>
</evidence>
<dbReference type="InterPro" id="IPR019775">
    <property type="entry name" value="WD40_repeat_CS"/>
</dbReference>
<reference evidence="4" key="1">
    <citation type="submission" date="2020-09" db="EMBL/GenBank/DDBJ databases">
        <title>Comparative genome analyses of four rice-infecting Rhizoctonia solani isolates reveal extensive enrichment of homogalacturonan modification genes.</title>
        <authorList>
            <person name="Lee D.-Y."/>
            <person name="Jeon J."/>
            <person name="Kim K.-T."/>
            <person name="Cheong K."/>
            <person name="Song H."/>
            <person name="Choi G."/>
            <person name="Ko J."/>
            <person name="Opiyo S.O."/>
            <person name="Zuo S."/>
            <person name="Madhav S."/>
            <person name="Lee Y.-H."/>
            <person name="Wang G.-L."/>
        </authorList>
    </citation>
    <scope>NUCLEOTIDE SEQUENCE</scope>
    <source>
        <strain evidence="4">AG1-IA B2</strain>
    </source>
</reference>
<dbReference type="InterPro" id="IPR020472">
    <property type="entry name" value="WD40_PAC1"/>
</dbReference>
<evidence type="ECO:0000313" key="4">
    <source>
        <dbReference type="EMBL" id="KAF8750366.1"/>
    </source>
</evidence>
<dbReference type="InterPro" id="IPR001680">
    <property type="entry name" value="WD40_rpt"/>
</dbReference>
<dbReference type="GO" id="GO:1990234">
    <property type="term" value="C:transferase complex"/>
    <property type="evidence" value="ECO:0007669"/>
    <property type="project" value="UniProtKB-ARBA"/>
</dbReference>
<keyword evidence="1 3" id="KW-0853">WD repeat</keyword>
<organism evidence="4 5">
    <name type="scientific">Rhizoctonia solani</name>
    <dbReference type="NCBI Taxonomy" id="456999"/>
    <lineage>
        <taxon>Eukaryota</taxon>
        <taxon>Fungi</taxon>
        <taxon>Dikarya</taxon>
        <taxon>Basidiomycota</taxon>
        <taxon>Agaricomycotina</taxon>
        <taxon>Agaricomycetes</taxon>
        <taxon>Cantharellales</taxon>
        <taxon>Ceratobasidiaceae</taxon>
        <taxon>Rhizoctonia</taxon>
    </lineage>
</organism>
<dbReference type="EMBL" id="JACYCF010000021">
    <property type="protein sequence ID" value="KAF8750366.1"/>
    <property type="molecule type" value="Genomic_DNA"/>
</dbReference>
<name>A0A8H7I6M8_9AGAM</name>
<dbReference type="PROSITE" id="PS00678">
    <property type="entry name" value="WD_REPEATS_1"/>
    <property type="match status" value="1"/>
</dbReference>
<feature type="repeat" description="WD" evidence="3">
    <location>
        <begin position="73"/>
        <end position="107"/>
    </location>
</feature>
<keyword evidence="2" id="KW-0677">Repeat</keyword>
<accession>A0A8H7I6M8</accession>
<dbReference type="InterPro" id="IPR015943">
    <property type="entry name" value="WD40/YVTN_repeat-like_dom_sf"/>
</dbReference>
<comment type="caution">
    <text evidence="4">The sequence shown here is derived from an EMBL/GenBank/DDBJ whole genome shotgun (WGS) entry which is preliminary data.</text>
</comment>
<dbReference type="AlphaFoldDB" id="A0A8H7I6M8"/>
<dbReference type="PRINTS" id="PR00320">
    <property type="entry name" value="GPROTEINBRPT"/>
</dbReference>
<evidence type="ECO:0000256" key="3">
    <source>
        <dbReference type="PROSITE-ProRule" id="PRU00221"/>
    </source>
</evidence>
<dbReference type="PROSITE" id="PS50082">
    <property type="entry name" value="WD_REPEATS_2"/>
    <property type="match status" value="4"/>
</dbReference>
<sequence>MLMGSHRQDVESAPLDIISHATMEGTNQGSSGDKSIYMFNARDGTATVEPLVAHTDWIRSIAFSPNGRASAFVLSISFSPDGKRIVSASEDKTIRMWDVGDGTLTAIDLVGTHEGMVNCATFSPDGGTLFLAAKMGRSWHKFSICSVTFSPDGQLIASGSDDRTICVFDSRSGDLVLGPLKGHEAPVRSVVFSPDGSHIVSGSDDGSVRAWAVKDGAPACEPLRGHQDRVGSVACSPDGRYIVSGSYDLTIRVWKAPGGGVVSDLSHSAPSASDERQTHRAIAGGLTVSQDGWIRNHDSQLVFWAPSDIHRLFPVIETVYTIGPEGILHTDYTQPLLLGEEWDRCYVGSG</sequence>
<dbReference type="Gene3D" id="2.130.10.10">
    <property type="entry name" value="YVTN repeat-like/Quinoprotein amine dehydrogenase"/>
    <property type="match status" value="3"/>
</dbReference>
<dbReference type="PROSITE" id="PS50294">
    <property type="entry name" value="WD_REPEATS_REGION"/>
    <property type="match status" value="4"/>
</dbReference>
<feature type="repeat" description="WD" evidence="3">
    <location>
        <begin position="180"/>
        <end position="221"/>
    </location>
</feature>
<dbReference type="CDD" id="cd00200">
    <property type="entry name" value="WD40"/>
    <property type="match status" value="1"/>
</dbReference>
<protein>
    <submittedName>
        <fullName evidence="4">WD40 repeat-like protein</fullName>
    </submittedName>
</protein>
<dbReference type="Proteomes" id="UP000614334">
    <property type="component" value="Unassembled WGS sequence"/>
</dbReference>
<dbReference type="InterPro" id="IPR036322">
    <property type="entry name" value="WD40_repeat_dom_sf"/>
</dbReference>
<dbReference type="PANTHER" id="PTHR22847">
    <property type="entry name" value="WD40 REPEAT PROTEIN"/>
    <property type="match status" value="1"/>
</dbReference>
<gene>
    <name evidence="4" type="ORF">RHS01_09464</name>
</gene>
<feature type="repeat" description="WD" evidence="3">
    <location>
        <begin position="137"/>
        <end position="178"/>
    </location>
</feature>
<feature type="repeat" description="WD" evidence="3">
    <location>
        <begin position="223"/>
        <end position="255"/>
    </location>
</feature>
<dbReference type="SMART" id="SM00320">
    <property type="entry name" value="WD40"/>
    <property type="match status" value="4"/>
</dbReference>
<evidence type="ECO:0000313" key="5">
    <source>
        <dbReference type="Proteomes" id="UP000614334"/>
    </source>
</evidence>
<evidence type="ECO:0000256" key="1">
    <source>
        <dbReference type="ARBA" id="ARBA00022574"/>
    </source>
</evidence>
<dbReference type="Pfam" id="PF00400">
    <property type="entry name" value="WD40"/>
    <property type="match status" value="5"/>
</dbReference>
<dbReference type="PANTHER" id="PTHR22847:SF637">
    <property type="entry name" value="WD REPEAT DOMAIN 5B"/>
    <property type="match status" value="1"/>
</dbReference>
<proteinExistence type="predicted"/>
<dbReference type="SUPFAM" id="SSF50978">
    <property type="entry name" value="WD40 repeat-like"/>
    <property type="match status" value="1"/>
</dbReference>